<sequence>MCIGIWTLRHPDYALILCTNRDEFLDRPTVTAHFHSFGKEDTAGAADVDNPGRILSGRDVQAGGSWFGINRSGRVALLTNITEPVRKWNTSRGYLVSSFLESDSLHPLDDEIGKIVPEDAKFAGFNLLLLAPKLDADVDGDDVAPGGGGGGNTIQYDSLFVTNHGGGGTLTSRPLSSDEASCGAISNGIDGAGAECWPKVQHAIKDFDATILHAQTPEGAIASESELIEHLFQVLAWQSPESIAERADLRKTVQVLPIPIVLGGPASSPTPAYYGTRTSTVLLVKRTGEVTFIERDIWVLVNGVPVKASDPATSERVFRFKVDVKSGGSTVNTTT</sequence>
<evidence type="ECO:0000313" key="1">
    <source>
        <dbReference type="EMBL" id="KAF4617907.1"/>
    </source>
</evidence>
<protein>
    <recommendedName>
        <fullName evidence="3">DUF833-domain-containing protein</fullName>
    </recommendedName>
</protein>
<reference evidence="1 2" key="1">
    <citation type="submission" date="2019-12" db="EMBL/GenBank/DDBJ databases">
        <authorList>
            <person name="Floudas D."/>
            <person name="Bentzer J."/>
            <person name="Ahren D."/>
            <person name="Johansson T."/>
            <person name="Persson P."/>
            <person name="Tunlid A."/>
        </authorList>
    </citation>
    <scope>NUCLEOTIDE SEQUENCE [LARGE SCALE GENOMIC DNA]</scope>
    <source>
        <strain evidence="1 2">CBS 102.39</strain>
    </source>
</reference>
<dbReference type="Pfam" id="PF05742">
    <property type="entry name" value="TANGO2"/>
    <property type="match status" value="1"/>
</dbReference>
<evidence type="ECO:0008006" key="3">
    <source>
        <dbReference type="Google" id="ProtNLM"/>
    </source>
</evidence>
<keyword evidence="2" id="KW-1185">Reference proteome</keyword>
<accession>A0A8H4VQ37</accession>
<dbReference type="EMBL" id="JAACJL010000030">
    <property type="protein sequence ID" value="KAF4617907.1"/>
    <property type="molecule type" value="Genomic_DNA"/>
</dbReference>
<proteinExistence type="predicted"/>
<dbReference type="AlphaFoldDB" id="A0A8H4VQ37"/>
<dbReference type="PANTHER" id="PTHR17985:SF8">
    <property type="entry name" value="TRANSPORT AND GOLGI ORGANIZATION PROTEIN 2 HOMOLOG"/>
    <property type="match status" value="1"/>
</dbReference>
<organism evidence="1 2">
    <name type="scientific">Agrocybe pediades</name>
    <dbReference type="NCBI Taxonomy" id="84607"/>
    <lineage>
        <taxon>Eukaryota</taxon>
        <taxon>Fungi</taxon>
        <taxon>Dikarya</taxon>
        <taxon>Basidiomycota</taxon>
        <taxon>Agaricomycotina</taxon>
        <taxon>Agaricomycetes</taxon>
        <taxon>Agaricomycetidae</taxon>
        <taxon>Agaricales</taxon>
        <taxon>Agaricineae</taxon>
        <taxon>Strophariaceae</taxon>
        <taxon>Agrocybe</taxon>
    </lineage>
</organism>
<comment type="caution">
    <text evidence="1">The sequence shown here is derived from an EMBL/GenBank/DDBJ whole genome shotgun (WGS) entry which is preliminary data.</text>
</comment>
<evidence type="ECO:0000313" key="2">
    <source>
        <dbReference type="Proteomes" id="UP000521872"/>
    </source>
</evidence>
<dbReference type="PANTHER" id="PTHR17985">
    <property type="entry name" value="SER/THR-RICH PROTEIN T10 IN DGCR REGION"/>
    <property type="match status" value="1"/>
</dbReference>
<dbReference type="GO" id="GO:0007030">
    <property type="term" value="P:Golgi organization"/>
    <property type="evidence" value="ECO:0007669"/>
    <property type="project" value="TreeGrafter"/>
</dbReference>
<dbReference type="GO" id="GO:0009306">
    <property type="term" value="P:protein secretion"/>
    <property type="evidence" value="ECO:0007669"/>
    <property type="project" value="TreeGrafter"/>
</dbReference>
<dbReference type="InterPro" id="IPR008551">
    <property type="entry name" value="TANGO2"/>
</dbReference>
<dbReference type="GO" id="GO:0005794">
    <property type="term" value="C:Golgi apparatus"/>
    <property type="evidence" value="ECO:0007669"/>
    <property type="project" value="TreeGrafter"/>
</dbReference>
<dbReference type="Proteomes" id="UP000521872">
    <property type="component" value="Unassembled WGS sequence"/>
</dbReference>
<name>A0A8H4VQ37_9AGAR</name>
<gene>
    <name evidence="1" type="ORF">D9613_006254</name>
</gene>